<accession>A0A8C7VI17</accession>
<proteinExistence type="predicted"/>
<sequence length="89" mass="10413">MADKRGLEKLDFGALSIEQQQQLRQFKVNRLSNDKHLRAHPEVEALISDFLRFMYFSKDPDIREYAAGGFNQQHKLTRTPIYRQGQSST</sequence>
<dbReference type="Proteomes" id="UP000694395">
    <property type="component" value="Chromosome 2"/>
</dbReference>
<evidence type="ECO:0000313" key="2">
    <source>
        <dbReference type="Proteomes" id="UP000694395"/>
    </source>
</evidence>
<reference evidence="1" key="2">
    <citation type="submission" date="2025-08" db="UniProtKB">
        <authorList>
            <consortium name="Ensembl"/>
        </authorList>
    </citation>
    <scope>IDENTIFICATION</scope>
</reference>
<dbReference type="Ensembl" id="ENSOMYT00000029762.2">
    <property type="protein sequence ID" value="ENSOMYP00000027229.1"/>
    <property type="gene ID" value="ENSOMYG00000012842.2"/>
</dbReference>
<keyword evidence="2" id="KW-1185">Reference proteome</keyword>
<dbReference type="GeneTree" id="ENSGT00940000172009"/>
<name>A0A8C7VI17_ONCMY</name>
<dbReference type="AlphaFoldDB" id="A0A8C7VI17"/>
<reference evidence="1" key="3">
    <citation type="submission" date="2025-09" db="UniProtKB">
        <authorList>
            <consortium name="Ensembl"/>
        </authorList>
    </citation>
    <scope>IDENTIFICATION</scope>
</reference>
<evidence type="ECO:0008006" key="3">
    <source>
        <dbReference type="Google" id="ProtNLM"/>
    </source>
</evidence>
<organism evidence="1 2">
    <name type="scientific">Oncorhynchus mykiss</name>
    <name type="common">Rainbow trout</name>
    <name type="synonym">Salmo gairdneri</name>
    <dbReference type="NCBI Taxonomy" id="8022"/>
    <lineage>
        <taxon>Eukaryota</taxon>
        <taxon>Metazoa</taxon>
        <taxon>Chordata</taxon>
        <taxon>Craniata</taxon>
        <taxon>Vertebrata</taxon>
        <taxon>Euteleostomi</taxon>
        <taxon>Actinopterygii</taxon>
        <taxon>Neopterygii</taxon>
        <taxon>Teleostei</taxon>
        <taxon>Protacanthopterygii</taxon>
        <taxon>Salmoniformes</taxon>
        <taxon>Salmonidae</taxon>
        <taxon>Salmoninae</taxon>
        <taxon>Oncorhynchus</taxon>
    </lineage>
</organism>
<evidence type="ECO:0000313" key="1">
    <source>
        <dbReference type="Ensembl" id="ENSOMYP00000027229.1"/>
    </source>
</evidence>
<reference evidence="1" key="1">
    <citation type="submission" date="2020-07" db="EMBL/GenBank/DDBJ databases">
        <title>A long reads based de novo assembly of the rainbow trout Arlee double haploid line genome.</title>
        <authorList>
            <person name="Gao G."/>
            <person name="Palti Y."/>
        </authorList>
    </citation>
    <scope>NUCLEOTIDE SEQUENCE [LARGE SCALE GENOMIC DNA]</scope>
</reference>
<protein>
    <recommendedName>
        <fullName evidence="3">RIIa domain-containing protein</fullName>
    </recommendedName>
</protein>